<dbReference type="EMBL" id="MU157855">
    <property type="protein sequence ID" value="KAF9528119.1"/>
    <property type="molecule type" value="Genomic_DNA"/>
</dbReference>
<comment type="caution">
    <text evidence="1">The sequence shown here is derived from an EMBL/GenBank/DDBJ whole genome shotgun (WGS) entry which is preliminary data.</text>
</comment>
<proteinExistence type="predicted"/>
<accession>A0A9P6EFL8</accession>
<evidence type="ECO:0000313" key="2">
    <source>
        <dbReference type="Proteomes" id="UP000807306"/>
    </source>
</evidence>
<name>A0A9P6EFL8_9AGAR</name>
<evidence type="ECO:0000313" key="1">
    <source>
        <dbReference type="EMBL" id="KAF9528119.1"/>
    </source>
</evidence>
<sequence length="51" mass="5716">MLTNVEGCTLNGPHSPTVNYHISSKILSHFPAIVELFGRVQRWDFSTPMVS</sequence>
<keyword evidence="2" id="KW-1185">Reference proteome</keyword>
<dbReference type="Proteomes" id="UP000807306">
    <property type="component" value="Unassembled WGS sequence"/>
</dbReference>
<organism evidence="1 2">
    <name type="scientific">Crepidotus variabilis</name>
    <dbReference type="NCBI Taxonomy" id="179855"/>
    <lineage>
        <taxon>Eukaryota</taxon>
        <taxon>Fungi</taxon>
        <taxon>Dikarya</taxon>
        <taxon>Basidiomycota</taxon>
        <taxon>Agaricomycotina</taxon>
        <taxon>Agaricomycetes</taxon>
        <taxon>Agaricomycetidae</taxon>
        <taxon>Agaricales</taxon>
        <taxon>Agaricineae</taxon>
        <taxon>Crepidotaceae</taxon>
        <taxon>Crepidotus</taxon>
    </lineage>
</organism>
<dbReference type="AlphaFoldDB" id="A0A9P6EFL8"/>
<gene>
    <name evidence="1" type="ORF">CPB83DRAFT_854925</name>
</gene>
<reference evidence="1" key="1">
    <citation type="submission" date="2020-11" db="EMBL/GenBank/DDBJ databases">
        <authorList>
            <consortium name="DOE Joint Genome Institute"/>
            <person name="Ahrendt S."/>
            <person name="Riley R."/>
            <person name="Andreopoulos W."/>
            <person name="Labutti K."/>
            <person name="Pangilinan J."/>
            <person name="Ruiz-Duenas F.J."/>
            <person name="Barrasa J.M."/>
            <person name="Sanchez-Garcia M."/>
            <person name="Camarero S."/>
            <person name="Miyauchi S."/>
            <person name="Serrano A."/>
            <person name="Linde D."/>
            <person name="Babiker R."/>
            <person name="Drula E."/>
            <person name="Ayuso-Fernandez I."/>
            <person name="Pacheco R."/>
            <person name="Padilla G."/>
            <person name="Ferreira P."/>
            <person name="Barriuso J."/>
            <person name="Kellner H."/>
            <person name="Castanera R."/>
            <person name="Alfaro M."/>
            <person name="Ramirez L."/>
            <person name="Pisabarro A.G."/>
            <person name="Kuo A."/>
            <person name="Tritt A."/>
            <person name="Lipzen A."/>
            <person name="He G."/>
            <person name="Yan M."/>
            <person name="Ng V."/>
            <person name="Cullen D."/>
            <person name="Martin F."/>
            <person name="Rosso M.-N."/>
            <person name="Henrissat B."/>
            <person name="Hibbett D."/>
            <person name="Martinez A.T."/>
            <person name="Grigoriev I.V."/>
        </authorList>
    </citation>
    <scope>NUCLEOTIDE SEQUENCE</scope>
    <source>
        <strain evidence="1">CBS 506.95</strain>
    </source>
</reference>
<protein>
    <submittedName>
        <fullName evidence="1">Uncharacterized protein</fullName>
    </submittedName>
</protein>